<keyword evidence="9" id="KW-0862">Zinc</keyword>
<dbReference type="PROSITE" id="PS50089">
    <property type="entry name" value="ZF_RING_2"/>
    <property type="match status" value="2"/>
</dbReference>
<gene>
    <name evidence="20 22" type="primary">Zswim2</name>
</gene>
<evidence type="ECO:0000256" key="11">
    <source>
        <dbReference type="ARBA" id="ARBA00056008"/>
    </source>
</evidence>
<feature type="domain" description="RING-type" evidence="17">
    <location>
        <begin position="342"/>
        <end position="383"/>
    </location>
</feature>
<dbReference type="PROSITE" id="PS50966">
    <property type="entry name" value="ZF_SWIM"/>
    <property type="match status" value="1"/>
</dbReference>
<dbReference type="Gene3D" id="3.30.60.90">
    <property type="match status" value="1"/>
</dbReference>
<accession>A0A8C0W0S9</accession>
<dbReference type="GO" id="GO:0061630">
    <property type="term" value="F:ubiquitin protein ligase activity"/>
    <property type="evidence" value="ECO:0007669"/>
    <property type="project" value="UniProtKB-EC"/>
</dbReference>
<dbReference type="GeneID" id="109673994"/>
<evidence type="ECO:0000259" key="18">
    <source>
        <dbReference type="PROSITE" id="PS50135"/>
    </source>
</evidence>
<name>A0A8C0W0S9_CASCN</name>
<sequence>MLRRGLRASERRRHLSDSLRWHQDQALSSSIYLLREMGPTGFLLREEEPEQRDFRVLLGNPHACNCSTFLKGRELCKHICWVLLKKFKLPRNHESAFQLGLLEGEINDLLRGIHGVRTPQPETSDENVEEDGSIAQREIGSEDVCSICQEMLLEKMLPVTFCRFGCGNSVHIKCMMILANYQDTISKTSMLKCPLCRKEFAPLKVILEEFKNSSKLVTPAEKERLNKHLGIPCNNCKQFPIEGMCYKCTECVEYHLCHECFNSCCHLSHTFTFREKRNQRWRSLEESSDGVKYLEDKNKIKEKMPCFQEKQGQVRTPTHVIKSLPFSLITKKSKLLAPGFQCRLCLKSFRPGQYVRRLPCSHKFHRKCINNWLFHKCNSCPIDGQAVYNPLIWKGMATSGQTHQYSSKIDITHLSKQEEIKLFIPGTGLVLKQNRLGILPTIPQCNSKNSNTPQTPTDTYQNVTIDDLCSVKLDDSNSRKLIYEYKVSQHFPRYLQDLPIGSFGKTASQTFLPSIAPKNIICPSGMDSLSISEKTHTGQSQKMTKGCKHINHNPKKILDTKKREDNRKSNTLFLEDLNLTVNGGTTKLSLPKRHINCMGKIRPKCVHPSRPTVCHSLQMKNTVLSLIMEGVPL</sequence>
<dbReference type="KEGG" id="ccan:109673994"/>
<evidence type="ECO:0000256" key="9">
    <source>
        <dbReference type="ARBA" id="ARBA00022833"/>
    </source>
</evidence>
<dbReference type="EC" id="2.3.2.27" evidence="2"/>
<evidence type="ECO:0000256" key="10">
    <source>
        <dbReference type="ARBA" id="ARBA00022843"/>
    </source>
</evidence>
<keyword evidence="21" id="KW-1185">Reference proteome</keyword>
<dbReference type="InterPro" id="IPR001841">
    <property type="entry name" value="Znf_RING"/>
</dbReference>
<dbReference type="AlphaFoldDB" id="A0A8C0W0S9"/>
<evidence type="ECO:0000256" key="3">
    <source>
        <dbReference type="ARBA" id="ARBA00022679"/>
    </source>
</evidence>
<reference evidence="20" key="1">
    <citation type="submission" date="2023-09" db="UniProtKB">
        <authorList>
            <consortium name="Ensembl"/>
        </authorList>
    </citation>
    <scope>IDENTIFICATION</scope>
</reference>
<evidence type="ECO:0000256" key="15">
    <source>
        <dbReference type="ARBA" id="ARBA00082542"/>
    </source>
</evidence>
<evidence type="ECO:0000259" key="17">
    <source>
        <dbReference type="PROSITE" id="PS50089"/>
    </source>
</evidence>
<keyword evidence="3" id="KW-0808">Transferase</keyword>
<dbReference type="CTD" id="151112"/>
<evidence type="ECO:0000256" key="13">
    <source>
        <dbReference type="ARBA" id="ARBA00077658"/>
    </source>
</evidence>
<dbReference type="PANTHER" id="PTHR21540">
    <property type="entry name" value="RING FINGER AND SWIM DOMAIN-CONTAINING PROTEIN 2"/>
    <property type="match status" value="1"/>
</dbReference>
<dbReference type="Pfam" id="PF17123">
    <property type="entry name" value="zf-RING_11"/>
    <property type="match status" value="1"/>
</dbReference>
<evidence type="ECO:0000256" key="2">
    <source>
        <dbReference type="ARBA" id="ARBA00012483"/>
    </source>
</evidence>
<dbReference type="CDD" id="cd16494">
    <property type="entry name" value="RING-CH-C4HC3_ZSWM2"/>
    <property type="match status" value="1"/>
</dbReference>
<dbReference type="Pfam" id="PF04434">
    <property type="entry name" value="SWIM"/>
    <property type="match status" value="1"/>
</dbReference>
<evidence type="ECO:0000256" key="12">
    <source>
        <dbReference type="ARBA" id="ARBA00064738"/>
    </source>
</evidence>
<dbReference type="SMART" id="SM00184">
    <property type="entry name" value="RING"/>
    <property type="match status" value="2"/>
</dbReference>
<dbReference type="OrthoDB" id="8062037at2759"/>
<dbReference type="FunFam" id="3.30.40.10:FF:001047">
    <property type="entry name" value="Zinc finger, SWIM domain containing 2"/>
    <property type="match status" value="1"/>
</dbReference>
<dbReference type="GO" id="GO:0008270">
    <property type="term" value="F:zinc ion binding"/>
    <property type="evidence" value="ECO:0007669"/>
    <property type="project" value="UniProtKB-KW"/>
</dbReference>
<feature type="domain" description="RING-type" evidence="17">
    <location>
        <begin position="145"/>
        <end position="197"/>
    </location>
</feature>
<keyword evidence="7 16" id="KW-0863">Zinc-finger</keyword>
<dbReference type="GO" id="GO:0006915">
    <property type="term" value="P:apoptotic process"/>
    <property type="evidence" value="ECO:0007669"/>
    <property type="project" value="UniProtKB-KW"/>
</dbReference>
<dbReference type="InterPro" id="IPR039903">
    <property type="entry name" value="Zswim2"/>
</dbReference>
<dbReference type="Pfam" id="PF00569">
    <property type="entry name" value="ZZ"/>
    <property type="match status" value="1"/>
</dbReference>
<dbReference type="InterPro" id="IPR013083">
    <property type="entry name" value="Znf_RING/FYVE/PHD"/>
</dbReference>
<evidence type="ECO:0000313" key="20">
    <source>
        <dbReference type="Ensembl" id="ENSCCNP00000003270.1"/>
    </source>
</evidence>
<keyword evidence="10" id="KW-0832">Ubl conjugation</keyword>
<dbReference type="InterPro" id="IPR043145">
    <property type="entry name" value="Znf_ZZ_sf"/>
</dbReference>
<dbReference type="PANTHER" id="PTHR21540:SF3">
    <property type="entry name" value="E3 UBIQUITIN-PROTEIN LIGASE ZSWIM2"/>
    <property type="match status" value="1"/>
</dbReference>
<proteinExistence type="predicted"/>
<keyword evidence="8" id="KW-0833">Ubl conjugation pathway</keyword>
<dbReference type="CDD" id="cd16486">
    <property type="entry name" value="mRING-H2-C3H2C2D_ZSWM2"/>
    <property type="match status" value="1"/>
</dbReference>
<evidence type="ECO:0000313" key="22">
    <source>
        <dbReference type="RefSeq" id="XP_020006706.1"/>
    </source>
</evidence>
<feature type="domain" description="SWIM-type" evidence="19">
    <location>
        <begin position="54"/>
        <end position="87"/>
    </location>
</feature>
<organism evidence="20">
    <name type="scientific">Castor canadensis</name>
    <name type="common">American beaver</name>
    <dbReference type="NCBI Taxonomy" id="51338"/>
    <lineage>
        <taxon>Eukaryota</taxon>
        <taxon>Metazoa</taxon>
        <taxon>Chordata</taxon>
        <taxon>Craniata</taxon>
        <taxon>Vertebrata</taxon>
        <taxon>Euteleostomi</taxon>
        <taxon>Mammalia</taxon>
        <taxon>Eutheria</taxon>
        <taxon>Euarchontoglires</taxon>
        <taxon>Glires</taxon>
        <taxon>Rodentia</taxon>
        <taxon>Castorimorpha</taxon>
        <taxon>Castoridae</taxon>
        <taxon>Castor</taxon>
    </lineage>
</organism>
<evidence type="ECO:0000256" key="1">
    <source>
        <dbReference type="ARBA" id="ARBA00000900"/>
    </source>
</evidence>
<evidence type="ECO:0000256" key="6">
    <source>
        <dbReference type="ARBA" id="ARBA00022737"/>
    </source>
</evidence>
<protein>
    <recommendedName>
        <fullName evidence="2">RING-type E3 ubiquitin transferase</fullName>
        <ecNumber evidence="2">2.3.2.27</ecNumber>
    </recommendedName>
    <alternativeName>
        <fullName evidence="15">MEKK1-related protein X</fullName>
    </alternativeName>
    <alternativeName>
        <fullName evidence="14">ZZ-type zinc finger-containing protein 2</fullName>
    </alternativeName>
    <alternativeName>
        <fullName evidence="13">Zinc finger SWIM domain-containing protein 2</fullName>
    </alternativeName>
</protein>
<evidence type="ECO:0000256" key="8">
    <source>
        <dbReference type="ARBA" id="ARBA00022786"/>
    </source>
</evidence>
<dbReference type="SUPFAM" id="SSF57850">
    <property type="entry name" value="RING/U-box"/>
    <property type="match status" value="3"/>
</dbReference>
<dbReference type="Proteomes" id="UP001732720">
    <property type="component" value="Chromosome 4"/>
</dbReference>
<evidence type="ECO:0000256" key="16">
    <source>
        <dbReference type="PROSITE-ProRule" id="PRU00228"/>
    </source>
</evidence>
<comment type="catalytic activity">
    <reaction evidence="1">
        <text>S-ubiquitinyl-[E2 ubiquitin-conjugating enzyme]-L-cysteine + [acceptor protein]-L-lysine = [E2 ubiquitin-conjugating enzyme]-L-cysteine + N(6)-ubiquitinyl-[acceptor protein]-L-lysine.</text>
        <dbReference type="EC" id="2.3.2.27"/>
    </reaction>
</comment>
<keyword evidence="4" id="KW-0053">Apoptosis</keyword>
<dbReference type="InterPro" id="IPR007527">
    <property type="entry name" value="Znf_SWIM"/>
</dbReference>
<evidence type="ECO:0000256" key="7">
    <source>
        <dbReference type="ARBA" id="ARBA00022771"/>
    </source>
</evidence>
<comment type="function">
    <text evidence="11">E3 ubiquitin-protein ligase involved in the regulation of Fas-, DR3- and DR4-mediated apoptosis. Functions in conjunction with the UBE2D1, UBE2D3 and UBE2E1 E2 ubiquitin-conjugating enzymes.</text>
</comment>
<dbReference type="InterPro" id="IPR000433">
    <property type="entry name" value="Znf_ZZ"/>
</dbReference>
<evidence type="ECO:0000313" key="21">
    <source>
        <dbReference type="Proteomes" id="UP001732720"/>
    </source>
</evidence>
<dbReference type="PROSITE" id="PS01357">
    <property type="entry name" value="ZF_ZZ_1"/>
    <property type="match status" value="1"/>
</dbReference>
<dbReference type="RefSeq" id="XP_020006706.1">
    <property type="nucleotide sequence ID" value="XM_020151117.1"/>
</dbReference>
<evidence type="ECO:0000256" key="4">
    <source>
        <dbReference type="ARBA" id="ARBA00022703"/>
    </source>
</evidence>
<keyword evidence="6" id="KW-0677">Repeat</keyword>
<comment type="subunit">
    <text evidence="12">Dimer. Interacts with UBE2D1.</text>
</comment>
<dbReference type="Gene3D" id="3.30.40.10">
    <property type="entry name" value="Zinc/RING finger domain, C3HC4 (zinc finger)"/>
    <property type="match status" value="2"/>
</dbReference>
<dbReference type="PROSITE" id="PS50135">
    <property type="entry name" value="ZF_ZZ_2"/>
    <property type="match status" value="1"/>
</dbReference>
<evidence type="ECO:0000256" key="5">
    <source>
        <dbReference type="ARBA" id="ARBA00022723"/>
    </source>
</evidence>
<feature type="domain" description="ZZ-type" evidence="18">
    <location>
        <begin position="228"/>
        <end position="279"/>
    </location>
</feature>
<evidence type="ECO:0000256" key="14">
    <source>
        <dbReference type="ARBA" id="ARBA00078022"/>
    </source>
</evidence>
<keyword evidence="5" id="KW-0479">Metal-binding</keyword>
<reference evidence="22" key="2">
    <citation type="submission" date="2025-04" db="UniProtKB">
        <authorList>
            <consortium name="RefSeq"/>
        </authorList>
    </citation>
    <scope>IDENTIFICATION</scope>
    <source>
        <tissue evidence="22">Leukocyte</tissue>
    </source>
</reference>
<evidence type="ECO:0000259" key="19">
    <source>
        <dbReference type="PROSITE" id="PS50966"/>
    </source>
</evidence>
<dbReference type="Ensembl" id="ENSCCNT00000004312.1">
    <property type="protein sequence ID" value="ENSCCNP00000003270.1"/>
    <property type="gene ID" value="ENSCCNG00000003513.1"/>
</dbReference>